<sequence length="373" mass="41474">MPYTIPTRNLSLAETYILASKAKAKLTREARRPDINLRRLVVNANFLDNIMDKITSSSTNYNTVRFVDEPKPKTVTVAVEPPAYSSPPVKDGTISHFTENHVDDPSKDQTPQYVSTVHDENGVFKYEISADSDSDSDSDFDSDSEADYDSDSDSEDSFDITHEYQVTSTTYDRDELELIVMGQSLMENQDLQFATPELASSPNYYDFHADKSTPKKTWSELPVLAELEEDEEEDEEEGEIMTGDIANSHFYKFPFYQHGDESASVVVTSQDVDDDEVDDDADAVSDTSSDNSSAPSLSYSSSEEDELDSFGYQDELESTTYELVMVQSHPAHVVSSIPAAKISVQPNLTEKSANERCSNANPNSILLTELSAI</sequence>
<name>A0A1E3PQ34_9ASCO</name>
<gene>
    <name evidence="2" type="ORF">NADFUDRAFT_45628</name>
</gene>
<feature type="compositionally biased region" description="Acidic residues" evidence="1">
    <location>
        <begin position="130"/>
        <end position="158"/>
    </location>
</feature>
<feature type="region of interest" description="Disordered" evidence="1">
    <location>
        <begin position="127"/>
        <end position="159"/>
    </location>
</feature>
<dbReference type="EMBL" id="KV454407">
    <property type="protein sequence ID" value="ODQ67549.1"/>
    <property type="molecule type" value="Genomic_DNA"/>
</dbReference>
<dbReference type="PANTHER" id="PTHR36826:SF1">
    <property type="entry name" value="PROTEIN ECM13"/>
    <property type="match status" value="1"/>
</dbReference>
<protein>
    <submittedName>
        <fullName evidence="2">Uncharacterized protein</fullName>
    </submittedName>
</protein>
<accession>A0A1E3PQ34</accession>
<dbReference type="InterPro" id="IPR037738">
    <property type="entry name" value="Ecm13-like"/>
</dbReference>
<dbReference type="AlphaFoldDB" id="A0A1E3PQ34"/>
<feature type="compositionally biased region" description="Basic and acidic residues" evidence="1">
    <location>
        <begin position="98"/>
        <end position="107"/>
    </location>
</feature>
<feature type="compositionally biased region" description="Acidic residues" evidence="1">
    <location>
        <begin position="272"/>
        <end position="283"/>
    </location>
</feature>
<feature type="region of interest" description="Disordered" evidence="1">
    <location>
        <begin position="80"/>
        <end position="111"/>
    </location>
</feature>
<dbReference type="OrthoDB" id="5431245at2759"/>
<proteinExistence type="predicted"/>
<reference evidence="2 3" key="1">
    <citation type="journal article" date="2016" name="Proc. Natl. Acad. Sci. U.S.A.">
        <title>Comparative genomics of biotechnologically important yeasts.</title>
        <authorList>
            <person name="Riley R."/>
            <person name="Haridas S."/>
            <person name="Wolfe K.H."/>
            <person name="Lopes M.R."/>
            <person name="Hittinger C.T."/>
            <person name="Goeker M."/>
            <person name="Salamov A.A."/>
            <person name="Wisecaver J.H."/>
            <person name="Long T.M."/>
            <person name="Calvey C.H."/>
            <person name="Aerts A.L."/>
            <person name="Barry K.W."/>
            <person name="Choi C."/>
            <person name="Clum A."/>
            <person name="Coughlan A.Y."/>
            <person name="Deshpande S."/>
            <person name="Douglass A.P."/>
            <person name="Hanson S.J."/>
            <person name="Klenk H.-P."/>
            <person name="LaButti K.M."/>
            <person name="Lapidus A."/>
            <person name="Lindquist E.A."/>
            <person name="Lipzen A.M."/>
            <person name="Meier-Kolthoff J.P."/>
            <person name="Ohm R.A."/>
            <person name="Otillar R.P."/>
            <person name="Pangilinan J.L."/>
            <person name="Peng Y."/>
            <person name="Rokas A."/>
            <person name="Rosa C.A."/>
            <person name="Scheuner C."/>
            <person name="Sibirny A.A."/>
            <person name="Slot J.C."/>
            <person name="Stielow J.B."/>
            <person name="Sun H."/>
            <person name="Kurtzman C.P."/>
            <person name="Blackwell M."/>
            <person name="Grigoriev I.V."/>
            <person name="Jeffries T.W."/>
        </authorList>
    </citation>
    <scope>NUCLEOTIDE SEQUENCE [LARGE SCALE GENOMIC DNA]</scope>
    <source>
        <strain evidence="2 3">DSM 6958</strain>
    </source>
</reference>
<organism evidence="2 3">
    <name type="scientific">Nadsonia fulvescens var. elongata DSM 6958</name>
    <dbReference type="NCBI Taxonomy" id="857566"/>
    <lineage>
        <taxon>Eukaryota</taxon>
        <taxon>Fungi</taxon>
        <taxon>Dikarya</taxon>
        <taxon>Ascomycota</taxon>
        <taxon>Saccharomycotina</taxon>
        <taxon>Dipodascomycetes</taxon>
        <taxon>Dipodascales</taxon>
        <taxon>Dipodascales incertae sedis</taxon>
        <taxon>Nadsonia</taxon>
    </lineage>
</organism>
<evidence type="ECO:0000256" key="1">
    <source>
        <dbReference type="SAM" id="MobiDB-lite"/>
    </source>
</evidence>
<dbReference type="STRING" id="857566.A0A1E3PQ34"/>
<keyword evidence="3" id="KW-1185">Reference proteome</keyword>
<dbReference type="PANTHER" id="PTHR36826">
    <property type="entry name" value="PROTEIN ECM13"/>
    <property type="match status" value="1"/>
</dbReference>
<evidence type="ECO:0000313" key="3">
    <source>
        <dbReference type="Proteomes" id="UP000095009"/>
    </source>
</evidence>
<feature type="compositionally biased region" description="Low complexity" evidence="1">
    <location>
        <begin position="284"/>
        <end position="301"/>
    </location>
</feature>
<evidence type="ECO:0000313" key="2">
    <source>
        <dbReference type="EMBL" id="ODQ67549.1"/>
    </source>
</evidence>
<feature type="region of interest" description="Disordered" evidence="1">
    <location>
        <begin position="272"/>
        <end position="308"/>
    </location>
</feature>
<dbReference type="Proteomes" id="UP000095009">
    <property type="component" value="Unassembled WGS sequence"/>
</dbReference>